<evidence type="ECO:0000313" key="2">
    <source>
        <dbReference type="EMBL" id="UGS25011.1"/>
    </source>
</evidence>
<keyword evidence="3" id="KW-1185">Reference proteome</keyword>
<dbReference type="PROSITE" id="PS51819">
    <property type="entry name" value="VOC"/>
    <property type="match status" value="1"/>
</dbReference>
<accession>A0ABY3RMY3</accession>
<dbReference type="InterPro" id="IPR029068">
    <property type="entry name" value="Glyas_Bleomycin-R_OHBP_Dase"/>
</dbReference>
<dbReference type="EMBL" id="CP082781">
    <property type="protein sequence ID" value="UGS25011.1"/>
    <property type="molecule type" value="Genomic_DNA"/>
</dbReference>
<dbReference type="SUPFAM" id="SSF54593">
    <property type="entry name" value="Glyoxalase/Bleomycin resistance protein/Dihydroxybiphenyl dioxygenase"/>
    <property type="match status" value="1"/>
</dbReference>
<dbReference type="Gene3D" id="3.10.180.10">
    <property type="entry name" value="2,3-Dihydroxybiphenyl 1,2-Dioxygenase, domain 1"/>
    <property type="match status" value="1"/>
</dbReference>
<sequence>MFEPIGGFSGFSVRSARATRQFYRDVLGLDVRPHGYGTFVTLPGGNTVFFYPKGARHRPADFTILNLVVPDIDAAVDALASRGVEFQHYPHTDAKGIQRGLASGRGPDQSWFTDPSGNILSVLVDDAGGDGTR</sequence>
<dbReference type="InterPro" id="IPR037523">
    <property type="entry name" value="VOC_core"/>
</dbReference>
<dbReference type="RefSeq" id="WP_231818876.1">
    <property type="nucleotide sequence ID" value="NZ_CP082781.1"/>
</dbReference>
<evidence type="ECO:0000259" key="1">
    <source>
        <dbReference type="PROSITE" id="PS51819"/>
    </source>
</evidence>
<protein>
    <submittedName>
        <fullName evidence="2">VOC family protein</fullName>
    </submittedName>
</protein>
<dbReference type="Proteomes" id="UP001199642">
    <property type="component" value="Chromosome"/>
</dbReference>
<dbReference type="InterPro" id="IPR004360">
    <property type="entry name" value="Glyas_Fos-R_dOase_dom"/>
</dbReference>
<gene>
    <name evidence="2" type="ORF">K8F61_09845</name>
</gene>
<dbReference type="Pfam" id="PF00903">
    <property type="entry name" value="Glyoxalase"/>
    <property type="match status" value="1"/>
</dbReference>
<name>A0ABY3RMY3_9MICO</name>
<reference evidence="2 3" key="1">
    <citation type="submission" date="2023-01" db="EMBL/GenBank/DDBJ databases">
        <title>Characterization of estradiol degrading bacteria Microbacterium sp. MZT7 and reveal degrading genes through genome analysis.</title>
        <authorList>
            <person name="Hao P."/>
            <person name="Gao Y."/>
        </authorList>
    </citation>
    <scope>NUCLEOTIDE SEQUENCE [LARGE SCALE GENOMIC DNA]</scope>
    <source>
        <strain evidence="2 3">MZT7</strain>
    </source>
</reference>
<proteinExistence type="predicted"/>
<feature type="domain" description="VOC" evidence="1">
    <location>
        <begin position="4"/>
        <end position="125"/>
    </location>
</feature>
<evidence type="ECO:0000313" key="3">
    <source>
        <dbReference type="Proteomes" id="UP001199642"/>
    </source>
</evidence>
<organism evidence="2 3">
    <name type="scientific">Microbacterium resistens</name>
    <dbReference type="NCBI Taxonomy" id="156977"/>
    <lineage>
        <taxon>Bacteria</taxon>
        <taxon>Bacillati</taxon>
        <taxon>Actinomycetota</taxon>
        <taxon>Actinomycetes</taxon>
        <taxon>Micrococcales</taxon>
        <taxon>Microbacteriaceae</taxon>
        <taxon>Microbacterium</taxon>
    </lineage>
</organism>